<dbReference type="GO" id="GO:0000287">
    <property type="term" value="F:magnesium ion binding"/>
    <property type="evidence" value="ECO:0007669"/>
    <property type="project" value="InterPro"/>
</dbReference>
<evidence type="ECO:0000313" key="7">
    <source>
        <dbReference type="Proteomes" id="UP000664859"/>
    </source>
</evidence>
<evidence type="ECO:0000256" key="2">
    <source>
        <dbReference type="ARBA" id="ARBA00006581"/>
    </source>
</evidence>
<dbReference type="SUPFAM" id="SSF51283">
    <property type="entry name" value="dUTPase-like"/>
    <property type="match status" value="1"/>
</dbReference>
<proteinExistence type="inferred from homology"/>
<dbReference type="GO" id="GO:0046081">
    <property type="term" value="P:dUTP catabolic process"/>
    <property type="evidence" value="ECO:0007669"/>
    <property type="project" value="InterPro"/>
</dbReference>
<accession>A0A835ZEG3</accession>
<sequence>MIKVRRLSSNAKLPTKKASDSVCLQLYSAHDVTVPSHGKALVQTDLDIEVPFSTFGRIVNKPGLSVDNEIDVYSPIIEHSGNVGVILYNHGDNDFIVTTGDCVAQLVVEQAVIVQVREGSCVYS</sequence>
<reference evidence="6" key="1">
    <citation type="submission" date="2021-02" db="EMBL/GenBank/DDBJ databases">
        <title>First Annotated Genome of the Yellow-green Alga Tribonema minus.</title>
        <authorList>
            <person name="Mahan K.M."/>
        </authorList>
    </citation>
    <scope>NUCLEOTIDE SEQUENCE</scope>
    <source>
        <strain evidence="6">UTEX B ZZ1240</strain>
    </source>
</reference>
<comment type="similarity">
    <text evidence="2">Belongs to the dUTPase family.</text>
</comment>
<keyword evidence="6" id="KW-0378">Hydrolase</keyword>
<feature type="domain" description="dUTPase-like" evidence="5">
    <location>
        <begin position="10"/>
        <end position="118"/>
    </location>
</feature>
<dbReference type="Pfam" id="PF00692">
    <property type="entry name" value="dUTPase"/>
    <property type="match status" value="1"/>
</dbReference>
<protein>
    <recommendedName>
        <fullName evidence="3">dUTP diphosphatase</fullName>
        <ecNumber evidence="3">3.6.1.23</ecNumber>
    </recommendedName>
</protein>
<evidence type="ECO:0000313" key="6">
    <source>
        <dbReference type="EMBL" id="KAG5187443.1"/>
    </source>
</evidence>
<comment type="caution">
    <text evidence="6">The sequence shown here is derived from an EMBL/GenBank/DDBJ whole genome shotgun (WGS) entry which is preliminary data.</text>
</comment>
<name>A0A835ZEG3_9STRA</name>
<comment type="pathway">
    <text evidence="1">Pyrimidine metabolism; dUMP biosynthesis; dUMP from dCTP (dUTP route): step 2/2.</text>
</comment>
<dbReference type="InterPro" id="IPR036157">
    <property type="entry name" value="dUTPase-like_sf"/>
</dbReference>
<dbReference type="GO" id="GO:0006226">
    <property type="term" value="P:dUMP biosynthetic process"/>
    <property type="evidence" value="ECO:0007669"/>
    <property type="project" value="InterPro"/>
</dbReference>
<dbReference type="InterPro" id="IPR008181">
    <property type="entry name" value="dUTPase"/>
</dbReference>
<dbReference type="Gene3D" id="2.70.40.10">
    <property type="match status" value="1"/>
</dbReference>
<dbReference type="Proteomes" id="UP000664859">
    <property type="component" value="Unassembled WGS sequence"/>
</dbReference>
<gene>
    <name evidence="6" type="ORF">JKP88DRAFT_161674</name>
</gene>
<evidence type="ECO:0000259" key="5">
    <source>
        <dbReference type="Pfam" id="PF00692"/>
    </source>
</evidence>
<dbReference type="OrthoDB" id="10261072at2759"/>
<dbReference type="GO" id="GO:0004170">
    <property type="term" value="F:dUTP diphosphatase activity"/>
    <property type="evidence" value="ECO:0007669"/>
    <property type="project" value="UniProtKB-EC"/>
</dbReference>
<keyword evidence="4" id="KW-0546">Nucleotide metabolism</keyword>
<evidence type="ECO:0000256" key="1">
    <source>
        <dbReference type="ARBA" id="ARBA00005142"/>
    </source>
</evidence>
<dbReference type="PANTHER" id="PTHR11241">
    <property type="entry name" value="DEOXYURIDINE 5'-TRIPHOSPHATE NUCLEOTIDOHYDROLASE"/>
    <property type="match status" value="1"/>
</dbReference>
<dbReference type="InterPro" id="IPR029054">
    <property type="entry name" value="dUTPase-like"/>
</dbReference>
<keyword evidence="7" id="KW-1185">Reference proteome</keyword>
<organism evidence="6 7">
    <name type="scientific">Tribonema minus</name>
    <dbReference type="NCBI Taxonomy" id="303371"/>
    <lineage>
        <taxon>Eukaryota</taxon>
        <taxon>Sar</taxon>
        <taxon>Stramenopiles</taxon>
        <taxon>Ochrophyta</taxon>
        <taxon>PX clade</taxon>
        <taxon>Xanthophyceae</taxon>
        <taxon>Tribonematales</taxon>
        <taxon>Tribonemataceae</taxon>
        <taxon>Tribonema</taxon>
    </lineage>
</organism>
<dbReference type="EC" id="3.6.1.23" evidence="3"/>
<evidence type="ECO:0000256" key="4">
    <source>
        <dbReference type="ARBA" id="ARBA00023080"/>
    </source>
</evidence>
<dbReference type="PANTHER" id="PTHR11241:SF0">
    <property type="entry name" value="DEOXYURIDINE 5'-TRIPHOSPHATE NUCLEOTIDOHYDROLASE"/>
    <property type="match status" value="1"/>
</dbReference>
<evidence type="ECO:0000256" key="3">
    <source>
        <dbReference type="ARBA" id="ARBA00012379"/>
    </source>
</evidence>
<dbReference type="AlphaFoldDB" id="A0A835ZEG3"/>
<dbReference type="EMBL" id="JAFCMP010000090">
    <property type="protein sequence ID" value="KAG5187443.1"/>
    <property type="molecule type" value="Genomic_DNA"/>
</dbReference>